<dbReference type="PANTHER" id="PTHR31757:SF0">
    <property type="entry name" value="SLL0781 PROTEIN"/>
    <property type="match status" value="1"/>
</dbReference>
<feature type="region of interest" description="Disordered" evidence="1">
    <location>
        <begin position="1"/>
        <end position="27"/>
    </location>
</feature>
<dbReference type="EMBL" id="JAKWBI020000271">
    <property type="protein sequence ID" value="KAJ2897553.1"/>
    <property type="molecule type" value="Genomic_DNA"/>
</dbReference>
<evidence type="ECO:0000313" key="3">
    <source>
        <dbReference type="Proteomes" id="UP001201980"/>
    </source>
</evidence>
<keyword evidence="3" id="KW-1185">Reference proteome</keyword>
<dbReference type="Pfam" id="PF07080">
    <property type="entry name" value="DUF1348"/>
    <property type="match status" value="1"/>
</dbReference>
<feature type="compositionally biased region" description="Basic residues" evidence="1">
    <location>
        <begin position="103"/>
        <end position="112"/>
    </location>
</feature>
<dbReference type="SUPFAM" id="SSF54427">
    <property type="entry name" value="NTF2-like"/>
    <property type="match status" value="1"/>
</dbReference>
<dbReference type="PANTHER" id="PTHR31757">
    <property type="entry name" value="SLL0781 PROTEIN"/>
    <property type="match status" value="1"/>
</dbReference>
<dbReference type="InterPro" id="IPR032710">
    <property type="entry name" value="NTF2-like_dom_sf"/>
</dbReference>
<reference evidence="2" key="1">
    <citation type="submission" date="2022-07" db="EMBL/GenBank/DDBJ databases">
        <title>Draft genome sequence of Zalerion maritima ATCC 34329, a (micro)plastics degrading marine fungus.</title>
        <authorList>
            <person name="Paco A."/>
            <person name="Goncalves M.F.M."/>
            <person name="Rocha-Santos T.A.P."/>
            <person name="Alves A."/>
        </authorList>
    </citation>
    <scope>NUCLEOTIDE SEQUENCE</scope>
    <source>
        <strain evidence="2">ATCC 34329</strain>
    </source>
</reference>
<gene>
    <name evidence="2" type="ORF">MKZ38_004625</name>
</gene>
<proteinExistence type="predicted"/>
<protein>
    <submittedName>
        <fullName evidence="2">Uncharacterized protein</fullName>
    </submittedName>
</protein>
<dbReference type="Proteomes" id="UP001201980">
    <property type="component" value="Unassembled WGS sequence"/>
</dbReference>
<accession>A0AAD5RLR1</accession>
<dbReference type="Gene3D" id="3.10.450.50">
    <property type="match status" value="1"/>
</dbReference>
<feature type="region of interest" description="Disordered" evidence="1">
    <location>
        <begin position="83"/>
        <end position="115"/>
    </location>
</feature>
<comment type="caution">
    <text evidence="2">The sequence shown here is derived from an EMBL/GenBank/DDBJ whole genome shotgun (WGS) entry which is preliminary data.</text>
</comment>
<organism evidence="2 3">
    <name type="scientific">Zalerion maritima</name>
    <dbReference type="NCBI Taxonomy" id="339359"/>
    <lineage>
        <taxon>Eukaryota</taxon>
        <taxon>Fungi</taxon>
        <taxon>Dikarya</taxon>
        <taxon>Ascomycota</taxon>
        <taxon>Pezizomycotina</taxon>
        <taxon>Sordariomycetes</taxon>
        <taxon>Lulworthiomycetidae</taxon>
        <taxon>Lulworthiales</taxon>
        <taxon>Lulworthiaceae</taxon>
        <taxon>Zalerion</taxon>
    </lineage>
</organism>
<dbReference type="AlphaFoldDB" id="A0AAD5RLR1"/>
<dbReference type="InterPro" id="IPR009783">
    <property type="entry name" value="DUF1348"/>
</dbReference>
<evidence type="ECO:0000313" key="2">
    <source>
        <dbReference type="EMBL" id="KAJ2897553.1"/>
    </source>
</evidence>
<evidence type="ECO:0000256" key="1">
    <source>
        <dbReference type="SAM" id="MobiDB-lite"/>
    </source>
</evidence>
<feature type="compositionally biased region" description="Low complexity" evidence="1">
    <location>
        <begin position="90"/>
        <end position="102"/>
    </location>
</feature>
<name>A0AAD5RLR1_9PEZI</name>
<sequence>MSASTIEEVMSEPLKPPLPPFNSETAHQKVKAAQDAWNTRNSQAVKLAYTPDSMWRDRDTFLKGRDEIEAWLAKKWEKENGLRCNSGMNGTTRKASGSGRTGSRTRRLRKRQMSGNDVKITGEERWLSTASMLILWTSVRNIVLENIPRIPTAEYCLLITPSIPQAGLAPSTVHDAANVIIVRINSVLSKQERRRWK</sequence>